<reference evidence="2 3" key="1">
    <citation type="submission" date="2017-12" db="EMBL/GenBank/DDBJ databases">
        <title>Lactobacillus phages that infect wine-derived L. plantarum strains.</title>
        <authorList>
            <person name="Kyrkou I."/>
            <person name="Hestbjerg Hansen L."/>
        </authorList>
    </citation>
    <scope>NUCLEOTIDE SEQUENCE [LARGE SCALE GENOMIC DNA]</scope>
</reference>
<protein>
    <recommendedName>
        <fullName evidence="4">DUF2628 domain-containing protein</fullName>
    </recommendedName>
</protein>
<keyword evidence="1" id="KW-0472">Membrane</keyword>
<evidence type="ECO:0008006" key="4">
    <source>
        <dbReference type="Google" id="ProtNLM"/>
    </source>
</evidence>
<keyword evidence="1" id="KW-0812">Transmembrane</keyword>
<sequence>MKIKKYLSTVFDDTNRKVYLFNPRTGKTKSAPSGLSFTVTFFGPIAPLFRGDFLGFLLILAIYVFTGFNPFINILGILLTSVFYNYFYITHKINSGYTVMSDEGKKMLLDHGYDVNTTIYRGDYHE</sequence>
<dbReference type="GeneID" id="54988119"/>
<proteinExistence type="predicted"/>
<keyword evidence="3" id="KW-1185">Reference proteome</keyword>
<feature type="transmembrane region" description="Helical" evidence="1">
    <location>
        <begin position="34"/>
        <end position="65"/>
    </location>
</feature>
<evidence type="ECO:0000313" key="2">
    <source>
        <dbReference type="EMBL" id="AUV57285.1"/>
    </source>
</evidence>
<dbReference type="KEGG" id="vg:54988119"/>
<dbReference type="Proteomes" id="UP000241743">
    <property type="component" value="Segment"/>
</dbReference>
<dbReference type="EMBL" id="MG744354">
    <property type="protein sequence ID" value="AUV57285.1"/>
    <property type="molecule type" value="Genomic_DNA"/>
</dbReference>
<evidence type="ECO:0000256" key="1">
    <source>
        <dbReference type="SAM" id="Phobius"/>
    </source>
</evidence>
<name>A0A2K9V569_9CAUD</name>
<dbReference type="RefSeq" id="YP_009797696.1">
    <property type="nucleotide sequence ID" value="NC_047918.1"/>
</dbReference>
<keyword evidence="1" id="KW-1133">Transmembrane helix</keyword>
<accession>A0A2K9V569</accession>
<evidence type="ECO:0000313" key="3">
    <source>
        <dbReference type="Proteomes" id="UP000241743"/>
    </source>
</evidence>
<organism evidence="2 3">
    <name type="scientific">Lactobacillus phage Satyr</name>
    <dbReference type="NCBI Taxonomy" id="2070201"/>
    <lineage>
        <taxon>Viruses</taxon>
        <taxon>Duplodnaviria</taxon>
        <taxon>Heunggongvirae</taxon>
        <taxon>Uroviricota</taxon>
        <taxon>Caudoviricetes</taxon>
        <taxon>Tybeckvirinae</taxon>
        <taxon>Maenadvirus</taxon>
        <taxon>Maenadvirus satyr</taxon>
    </lineage>
</organism>
<feature type="transmembrane region" description="Helical" evidence="1">
    <location>
        <begin position="71"/>
        <end position="89"/>
    </location>
</feature>